<dbReference type="InterPro" id="IPR026444">
    <property type="entry name" value="Secre_tail"/>
</dbReference>
<feature type="chain" id="PRO_5013370818" description="Secretion system C-terminal sorting domain-containing protein" evidence="2">
    <location>
        <begin position="20"/>
        <end position="286"/>
    </location>
</feature>
<dbReference type="NCBIfam" id="NF038128">
    <property type="entry name" value="choice_anch_J"/>
    <property type="match status" value="1"/>
</dbReference>
<reference evidence="4 5" key="1">
    <citation type="submission" date="2016-11" db="EMBL/GenBank/DDBJ databases">
        <title>Whole genomes of Flavobacteriaceae.</title>
        <authorList>
            <person name="Stine C."/>
            <person name="Li C."/>
            <person name="Tadesse D."/>
        </authorList>
    </citation>
    <scope>NUCLEOTIDE SEQUENCE [LARGE SCALE GENOMIC DNA]</scope>
    <source>
        <strain evidence="4 5">DSM 18292</strain>
    </source>
</reference>
<keyword evidence="1 2" id="KW-0732">Signal</keyword>
<dbReference type="EMBL" id="MUGW01000026">
    <property type="protein sequence ID" value="OXA90029.1"/>
    <property type="molecule type" value="Genomic_DNA"/>
</dbReference>
<accession>A0A226H6U2</accession>
<evidence type="ECO:0000259" key="3">
    <source>
        <dbReference type="Pfam" id="PF18962"/>
    </source>
</evidence>
<feature type="signal peptide" evidence="2">
    <location>
        <begin position="1"/>
        <end position="19"/>
    </location>
</feature>
<dbReference type="Proteomes" id="UP000198345">
    <property type="component" value="Unassembled WGS sequence"/>
</dbReference>
<protein>
    <recommendedName>
        <fullName evidence="3">Secretion system C-terminal sorting domain-containing protein</fullName>
    </recommendedName>
</protein>
<gene>
    <name evidence="4" type="ORF">B0A66_13575</name>
</gene>
<evidence type="ECO:0000313" key="5">
    <source>
        <dbReference type="Proteomes" id="UP000198345"/>
    </source>
</evidence>
<dbReference type="AlphaFoldDB" id="A0A226H6U2"/>
<dbReference type="NCBIfam" id="TIGR04183">
    <property type="entry name" value="Por_Secre_tail"/>
    <property type="match status" value="1"/>
</dbReference>
<dbReference type="Gene3D" id="2.60.120.200">
    <property type="match status" value="1"/>
</dbReference>
<proteinExistence type="predicted"/>
<comment type="caution">
    <text evidence="4">The sequence shown here is derived from an EMBL/GenBank/DDBJ whole genome shotgun (WGS) entry which is preliminary data.</text>
</comment>
<evidence type="ECO:0000256" key="1">
    <source>
        <dbReference type="ARBA" id="ARBA00022729"/>
    </source>
</evidence>
<dbReference type="RefSeq" id="WP_089050383.1">
    <property type="nucleotide sequence ID" value="NZ_FXTV01000004.1"/>
</dbReference>
<evidence type="ECO:0000256" key="2">
    <source>
        <dbReference type="SAM" id="SignalP"/>
    </source>
</evidence>
<sequence length="286" mass="31853">MKKNLLLLLVMMVSAVSSAQFTVWEDDFDDAEASDWILLDQDGNGSNWHPRKNIRFDTNTGLIANGTYNILGTYNIDLTTGSAITTLENNLAISPVIDLSFYAGKVSLVINAQPSIYDANQDLYVYGSTSTDPASFVQIGKITLERATAEDIEFKNYTLDISQFLGQTNLYIALGNNKEYNFIGYEIDKISVSAESLIGLGLEDNEPISQVCKLNQNPVQDYLDLDLGAQFQSDETTLKIYNTNGALVKETLYKKDDVSVSELRQGVYFLLVADKSITRKLKFIKK</sequence>
<organism evidence="4 5">
    <name type="scientific">Flavobacterium hercynium</name>
    <dbReference type="NCBI Taxonomy" id="387094"/>
    <lineage>
        <taxon>Bacteria</taxon>
        <taxon>Pseudomonadati</taxon>
        <taxon>Bacteroidota</taxon>
        <taxon>Flavobacteriia</taxon>
        <taxon>Flavobacteriales</taxon>
        <taxon>Flavobacteriaceae</taxon>
        <taxon>Flavobacterium</taxon>
    </lineage>
</organism>
<dbReference type="OrthoDB" id="1273278at2"/>
<evidence type="ECO:0000313" key="4">
    <source>
        <dbReference type="EMBL" id="OXA90029.1"/>
    </source>
</evidence>
<feature type="domain" description="Secretion system C-terminal sorting" evidence="3">
    <location>
        <begin position="217"/>
        <end position="280"/>
    </location>
</feature>
<name>A0A226H6U2_9FLAO</name>
<keyword evidence="5" id="KW-1185">Reference proteome</keyword>
<dbReference type="Pfam" id="PF18962">
    <property type="entry name" value="Por_Secre_tail"/>
    <property type="match status" value="1"/>
</dbReference>